<dbReference type="EMBL" id="CAJNOB010000006">
    <property type="protein sequence ID" value="CAF0693582.1"/>
    <property type="molecule type" value="Genomic_DNA"/>
</dbReference>
<dbReference type="PANTHER" id="PTHR30222:SF17">
    <property type="entry name" value="SPERMIDINE_PUTRESCINE-BINDING PERIPLASMIC PROTEIN"/>
    <property type="match status" value="1"/>
</dbReference>
<gene>
    <name evidence="2" type="ORF">MPNT_140050</name>
</gene>
<evidence type="ECO:0000313" key="2">
    <source>
        <dbReference type="EMBL" id="CAF0693582.1"/>
    </source>
</evidence>
<dbReference type="SUPFAM" id="SSF53850">
    <property type="entry name" value="Periplasmic binding protein-like II"/>
    <property type="match status" value="1"/>
</dbReference>
<comment type="caution">
    <text evidence="2">The sequence shown here is derived from an EMBL/GenBank/DDBJ whole genome shotgun (WGS) entry which is preliminary data.</text>
</comment>
<organism evidence="2 3">
    <name type="scientific">Candidatus Methylacidithermus pantelleriae</name>
    <dbReference type="NCBI Taxonomy" id="2744239"/>
    <lineage>
        <taxon>Bacteria</taxon>
        <taxon>Pseudomonadati</taxon>
        <taxon>Verrucomicrobiota</taxon>
        <taxon>Methylacidiphilae</taxon>
        <taxon>Methylacidiphilales</taxon>
        <taxon>Methylacidiphilaceae</taxon>
        <taxon>Candidatus Methylacidithermus</taxon>
    </lineage>
</organism>
<evidence type="ECO:0000256" key="1">
    <source>
        <dbReference type="ARBA" id="ARBA00022729"/>
    </source>
</evidence>
<dbReference type="Gene3D" id="3.40.190.10">
    <property type="entry name" value="Periplasmic binding protein-like II"/>
    <property type="match status" value="4"/>
</dbReference>
<dbReference type="RefSeq" id="WP_174582917.1">
    <property type="nucleotide sequence ID" value="NZ_CAJNOB010000006.1"/>
</dbReference>
<evidence type="ECO:0000313" key="3">
    <source>
        <dbReference type="Proteomes" id="UP000663859"/>
    </source>
</evidence>
<proteinExistence type="predicted"/>
<dbReference type="AlphaFoldDB" id="A0A8J2FS47"/>
<name>A0A8J2FS47_9BACT</name>
<accession>A0A8J2FS47</accession>
<keyword evidence="1" id="KW-0732">Signal</keyword>
<reference evidence="2" key="1">
    <citation type="submission" date="2021-02" db="EMBL/GenBank/DDBJ databases">
        <authorList>
            <person name="Cremers G."/>
            <person name="Picone N."/>
        </authorList>
    </citation>
    <scope>NUCLEOTIDE SEQUENCE</scope>
    <source>
        <strain evidence="2">PQ17</strain>
    </source>
</reference>
<dbReference type="PANTHER" id="PTHR30222">
    <property type="entry name" value="SPERMIDINE/PUTRESCINE-BINDING PERIPLASMIC PROTEIN"/>
    <property type="match status" value="1"/>
</dbReference>
<protein>
    <submittedName>
        <fullName evidence="2">ABC transporter, periplasmic spermidine putrescine-binding protein potD (TC_3.A.1.11.1)</fullName>
    </submittedName>
</protein>
<dbReference type="Proteomes" id="UP000663859">
    <property type="component" value="Unassembled WGS sequence"/>
</dbReference>
<keyword evidence="3" id="KW-1185">Reference proteome</keyword>
<sequence length="299" mass="33976">MQAEPLPEPQFPSPTPAPRSSLRILCRIRFPTELLSELEAVLGVSLALRSVPTGEALLEQARKEPWDLYTLTDREVWRWRKLALLRPLPRSFRAHPPPVNSLFVQHYFDPYNRFAWPFGWCPLGIAYRPDKVSPPLEHWKDLRRFGLQFRPPQDAILAQALYLALYGRPKETLETTVRQWQKKAAEVDLPIAVDEISLLELGLSPQAAWKLLVPKEGSWISLYHWAVASNSPAPETAASFVQAASEPKRAARLASENRLAVVSEEARKYVPLTLAQDPHLYPPPTILDRCVFARPDLMG</sequence>